<evidence type="ECO:0000313" key="2">
    <source>
        <dbReference type="Proteomes" id="UP001374599"/>
    </source>
</evidence>
<proteinExistence type="predicted"/>
<gene>
    <name evidence="1" type="ORF">AN2V17_03120</name>
</gene>
<organism evidence="1 2">
    <name type="scientific">Vallitalea maricola</name>
    <dbReference type="NCBI Taxonomy" id="3074433"/>
    <lineage>
        <taxon>Bacteria</taxon>
        <taxon>Bacillati</taxon>
        <taxon>Bacillota</taxon>
        <taxon>Clostridia</taxon>
        <taxon>Lachnospirales</taxon>
        <taxon>Vallitaleaceae</taxon>
        <taxon>Vallitalea</taxon>
    </lineage>
</organism>
<comment type="caution">
    <text evidence="1">The sequence shown here is derived from an EMBL/GenBank/DDBJ whole genome shotgun (WGS) entry which is preliminary data.</text>
</comment>
<dbReference type="EMBL" id="BTPU01000004">
    <property type="protein sequence ID" value="GMQ61084.1"/>
    <property type="molecule type" value="Genomic_DNA"/>
</dbReference>
<dbReference type="Proteomes" id="UP001374599">
    <property type="component" value="Unassembled WGS sequence"/>
</dbReference>
<evidence type="ECO:0000313" key="1">
    <source>
        <dbReference type="EMBL" id="GMQ61084.1"/>
    </source>
</evidence>
<name>A0ACB5UDS1_9FIRM</name>
<keyword evidence="2" id="KW-1185">Reference proteome</keyword>
<accession>A0ACB5UDS1</accession>
<reference evidence="1" key="1">
    <citation type="submission" date="2023-09" db="EMBL/GenBank/DDBJ databases">
        <title>Vallitalea sediminicola and Vallitalea maricola sp. nov., anaerobic bacteria isolated from marine sediment.</title>
        <authorList>
            <person name="Hirano S."/>
            <person name="Maeda A."/>
            <person name="Terahara T."/>
            <person name="Mori K."/>
            <person name="Hamada M."/>
            <person name="Matsumoto R."/>
            <person name="Kobayashi T."/>
        </authorList>
    </citation>
    <scope>NUCLEOTIDE SEQUENCE</scope>
    <source>
        <strain evidence="1">AN17-2</strain>
    </source>
</reference>
<sequence>MEKNDVVLKKLNRIKNAAKFSDKCDKIPVGEFFWTGFKNKCINKWGKDFDPYLFFDLDYIPITPNMDPHIKSFEVVQQNGEDIYIRTGFEAIIHRSGDIVMPHYDSFSIKEPEEMAEFTFDDPTDKRRFHNASDDQINGVGDVLLRDIPAWSERVDAYVDKLPVFGSVCEGYEYVWRIVGTENSLMWMLAEPELFGDFMKRVGEFLVEFTKAQIEEGNGRLSGMIIWGDVAYRNGMLFSPEAWRKYFKPITMQLIDICHANDLTVIYHGCGNASIIYEDMIELGLDFYNPLEAKADLDVVELEKEYRAKLGFCGNIDMRVLERNNLDEIKREVLYKMQASNTGGWIFQSDHSISNDVEPESYHYALKVVREYGEYPLDLDKISAEIKRLDEKLNSN</sequence>
<protein>
    <submittedName>
        <fullName evidence="1">Uncharacterized protein</fullName>
    </submittedName>
</protein>